<dbReference type="Proteomes" id="UP001623330">
    <property type="component" value="Unassembled WGS sequence"/>
</dbReference>
<dbReference type="InterPro" id="IPR020491">
    <property type="entry name" value="BLI1"/>
</dbReference>
<name>A0ABR4NQW9_9SACH</name>
<keyword evidence="5" id="KW-0813">Transport</keyword>
<proteinExistence type="inferred from homology"/>
<keyword evidence="7 9" id="KW-0175">Coiled coil</keyword>
<evidence type="ECO:0000256" key="2">
    <source>
        <dbReference type="ARBA" id="ARBA00004177"/>
    </source>
</evidence>
<evidence type="ECO:0000256" key="7">
    <source>
        <dbReference type="ARBA" id="ARBA00023054"/>
    </source>
</evidence>
<evidence type="ECO:0000256" key="8">
    <source>
        <dbReference type="ARBA" id="ARBA00032430"/>
    </source>
</evidence>
<keyword evidence="11" id="KW-1185">Reference proteome</keyword>
<protein>
    <recommendedName>
        <fullName evidence="4">Biogenesis of lysosome-related organelles complex 1 subunit BLI1</fullName>
    </recommendedName>
    <alternativeName>
        <fullName evidence="8">BLOC-1 interactor 1</fullName>
    </alternativeName>
</protein>
<reference evidence="10 11" key="1">
    <citation type="submission" date="2024-05" db="EMBL/GenBank/DDBJ databases">
        <title>Long read based assembly of the Candida bracarensis genome reveals expanded adhesin content.</title>
        <authorList>
            <person name="Marcet-Houben M."/>
            <person name="Ksiezopolska E."/>
            <person name="Gabaldon T."/>
        </authorList>
    </citation>
    <scope>NUCLEOTIDE SEQUENCE [LARGE SCALE GENOMIC DNA]</scope>
    <source>
        <strain evidence="10 11">CBM6</strain>
    </source>
</reference>
<comment type="subcellular location">
    <subcellularLocation>
        <location evidence="2">Endosome</location>
    </subcellularLocation>
</comment>
<comment type="similarity">
    <text evidence="3">Belongs to the BLI1 family.</text>
</comment>
<evidence type="ECO:0000256" key="1">
    <source>
        <dbReference type="ARBA" id="ARBA00002069"/>
    </source>
</evidence>
<evidence type="ECO:0000256" key="4">
    <source>
        <dbReference type="ARBA" id="ARBA00015596"/>
    </source>
</evidence>
<comment type="caution">
    <text evidence="10">The sequence shown here is derived from an EMBL/GenBank/DDBJ whole genome shotgun (WGS) entry which is preliminary data.</text>
</comment>
<evidence type="ECO:0000256" key="5">
    <source>
        <dbReference type="ARBA" id="ARBA00022448"/>
    </source>
</evidence>
<gene>
    <name evidence="10" type="ORF">RNJ44_01052</name>
</gene>
<evidence type="ECO:0000313" key="11">
    <source>
        <dbReference type="Proteomes" id="UP001623330"/>
    </source>
</evidence>
<dbReference type="Pfam" id="PF17324">
    <property type="entry name" value="BLI1"/>
    <property type="match status" value="1"/>
</dbReference>
<keyword evidence="6" id="KW-0967">Endosome</keyword>
<comment type="function">
    <text evidence="1">Component of the biogenesis of lysosome-related organelles complex-1 (BLOC-1) involved in endosomal cargo sorting.</text>
</comment>
<evidence type="ECO:0000256" key="3">
    <source>
        <dbReference type="ARBA" id="ARBA00005266"/>
    </source>
</evidence>
<evidence type="ECO:0000256" key="6">
    <source>
        <dbReference type="ARBA" id="ARBA00022753"/>
    </source>
</evidence>
<feature type="coiled-coil region" evidence="9">
    <location>
        <begin position="68"/>
        <end position="102"/>
    </location>
</feature>
<evidence type="ECO:0000313" key="10">
    <source>
        <dbReference type="EMBL" id="KAL3230603.1"/>
    </source>
</evidence>
<sequence length="103" mass="11897">MLQQDIEKSVAVLQDIVDSEVGDSVKIFDSRAKSNNSWLKDLDSKFGLKEADELGYLETVKIENFEKLDEIRQKIDYYEGLLNELEEAQKELEVKSKVISKKK</sequence>
<organism evidence="10 11">
    <name type="scientific">Nakaseomyces bracarensis</name>
    <dbReference type="NCBI Taxonomy" id="273131"/>
    <lineage>
        <taxon>Eukaryota</taxon>
        <taxon>Fungi</taxon>
        <taxon>Dikarya</taxon>
        <taxon>Ascomycota</taxon>
        <taxon>Saccharomycotina</taxon>
        <taxon>Saccharomycetes</taxon>
        <taxon>Saccharomycetales</taxon>
        <taxon>Saccharomycetaceae</taxon>
        <taxon>Nakaseomyces</taxon>
    </lineage>
</organism>
<accession>A0ABR4NQW9</accession>
<evidence type="ECO:0000256" key="9">
    <source>
        <dbReference type="SAM" id="Coils"/>
    </source>
</evidence>
<dbReference type="EMBL" id="JBEVYD010000009">
    <property type="protein sequence ID" value="KAL3230603.1"/>
    <property type="molecule type" value="Genomic_DNA"/>
</dbReference>